<gene>
    <name evidence="1" type="ORF">A3B10_01625</name>
</gene>
<evidence type="ECO:0000313" key="2">
    <source>
        <dbReference type="Proteomes" id="UP000177281"/>
    </source>
</evidence>
<comment type="caution">
    <text evidence="1">The sequence shown here is derived from an EMBL/GenBank/DDBJ whole genome shotgun (WGS) entry which is preliminary data.</text>
</comment>
<proteinExistence type="predicted"/>
<evidence type="ECO:0008006" key="3">
    <source>
        <dbReference type="Google" id="ProtNLM"/>
    </source>
</evidence>
<dbReference type="Gene3D" id="3.20.20.140">
    <property type="entry name" value="Metal-dependent hydrolases"/>
    <property type="match status" value="1"/>
</dbReference>
<dbReference type="Proteomes" id="UP000177281">
    <property type="component" value="Unassembled WGS sequence"/>
</dbReference>
<dbReference type="CDD" id="cd19067">
    <property type="entry name" value="PfuEndoQ-like"/>
    <property type="match status" value="1"/>
</dbReference>
<accession>A0A1F5Q3Q0</accession>
<name>A0A1F5Q3Q0_9BACT</name>
<dbReference type="InterPro" id="IPR016195">
    <property type="entry name" value="Pol/histidinol_Pase-like"/>
</dbReference>
<dbReference type="SUPFAM" id="SSF89550">
    <property type="entry name" value="PHP domain-like"/>
    <property type="match status" value="1"/>
</dbReference>
<sequence>MRIIADLQIHSRYSRACSQDLIPGNIALWADKKGIGVIGTGDITHPKWLAELKEALVESKPGLYQLKAKSSKAFFMLTAEVSSIYKQGEKVRRIHNMILAPNFAAVDKIISGLEKRGCNLKADGRPIIGVHCDELVRIVLDADPKCIIIPAHAWTPHFGLFGSLSGFDSIEEAFGDQAKNIFAIETGLSSDPKMNWQVSALDKYSLVSNSDAHSLRKIGREANVFEIPEDKLQYSSVIDRIKNKDPKSFLYTIEFFPEEGKYHLDGHADCKFSCLPEETRRLKGICPVCGKKLLAGVLSRIHDLSDRTNHVQQPAGAIPYKSVIPLEEVIAETYGTGIGKKVLGTYERMVAKHTEFEILLDLPKDEITKISDPMIAESIIRVREGKVKVEGGYDGIFGKIHIHPHTKKPKIPVLF</sequence>
<dbReference type="EMBL" id="MFFB01000003">
    <property type="protein sequence ID" value="OGE96460.1"/>
    <property type="molecule type" value="Genomic_DNA"/>
</dbReference>
<dbReference type="PANTHER" id="PTHR40084:SF1">
    <property type="entry name" value="PHOSPHOTRANSFERASE"/>
    <property type="match status" value="1"/>
</dbReference>
<dbReference type="PANTHER" id="PTHR40084">
    <property type="entry name" value="PHOSPHOHYDROLASE, PHP FAMILY"/>
    <property type="match status" value="1"/>
</dbReference>
<dbReference type="STRING" id="1817841.A3B10_01625"/>
<evidence type="ECO:0000313" key="1">
    <source>
        <dbReference type="EMBL" id="OGE96460.1"/>
    </source>
</evidence>
<organism evidence="1 2">
    <name type="scientific">Candidatus Doudnabacteria bacterium RIFCSPLOWO2_01_FULL_44_21</name>
    <dbReference type="NCBI Taxonomy" id="1817841"/>
    <lineage>
        <taxon>Bacteria</taxon>
        <taxon>Candidatus Doudnaibacteriota</taxon>
    </lineage>
</organism>
<protein>
    <recommendedName>
        <fullName evidence="3">DNA helicase UvrD</fullName>
    </recommendedName>
</protein>
<dbReference type="AlphaFoldDB" id="A0A1F5Q3Q0"/>
<reference evidence="1 2" key="1">
    <citation type="journal article" date="2016" name="Nat. Commun.">
        <title>Thousands of microbial genomes shed light on interconnected biogeochemical processes in an aquifer system.</title>
        <authorList>
            <person name="Anantharaman K."/>
            <person name="Brown C.T."/>
            <person name="Hug L.A."/>
            <person name="Sharon I."/>
            <person name="Castelle C.J."/>
            <person name="Probst A.J."/>
            <person name="Thomas B.C."/>
            <person name="Singh A."/>
            <person name="Wilkins M.J."/>
            <person name="Karaoz U."/>
            <person name="Brodie E.L."/>
            <person name="Williams K.H."/>
            <person name="Hubbard S.S."/>
            <person name="Banfield J.F."/>
        </authorList>
    </citation>
    <scope>NUCLEOTIDE SEQUENCE [LARGE SCALE GENOMIC DNA]</scope>
</reference>